<dbReference type="Proteomes" id="UP001230220">
    <property type="component" value="Unassembled WGS sequence"/>
</dbReference>
<comment type="caution">
    <text evidence="2">The sequence shown here is derived from an EMBL/GenBank/DDBJ whole genome shotgun (WGS) entry which is preliminary data.</text>
</comment>
<keyword evidence="1" id="KW-0472">Membrane</keyword>
<feature type="transmembrane region" description="Helical" evidence="1">
    <location>
        <begin position="18"/>
        <end position="39"/>
    </location>
</feature>
<dbReference type="RefSeq" id="WP_307411668.1">
    <property type="nucleotide sequence ID" value="NZ_JAUSUR010000009.1"/>
</dbReference>
<evidence type="ECO:0000256" key="1">
    <source>
        <dbReference type="SAM" id="Phobius"/>
    </source>
</evidence>
<dbReference type="InterPro" id="IPR013783">
    <property type="entry name" value="Ig-like_fold"/>
</dbReference>
<keyword evidence="3" id="KW-1185">Reference proteome</keyword>
<accession>A0ABU0E891</accession>
<evidence type="ECO:0008006" key="4">
    <source>
        <dbReference type="Google" id="ProtNLM"/>
    </source>
</evidence>
<keyword evidence="1" id="KW-0812">Transmembrane</keyword>
<organism evidence="2 3">
    <name type="scientific">Breznakia pachnodae</name>
    <dbReference type="NCBI Taxonomy" id="265178"/>
    <lineage>
        <taxon>Bacteria</taxon>
        <taxon>Bacillati</taxon>
        <taxon>Bacillota</taxon>
        <taxon>Erysipelotrichia</taxon>
        <taxon>Erysipelotrichales</taxon>
        <taxon>Erysipelotrichaceae</taxon>
        <taxon>Breznakia</taxon>
    </lineage>
</organism>
<evidence type="ECO:0000313" key="2">
    <source>
        <dbReference type="EMBL" id="MDQ0363100.1"/>
    </source>
</evidence>
<protein>
    <recommendedName>
        <fullName evidence="4">DUF5011 domain-containing protein</fullName>
    </recommendedName>
</protein>
<dbReference type="Gene3D" id="2.60.40.10">
    <property type="entry name" value="Immunoglobulins"/>
    <property type="match status" value="1"/>
</dbReference>
<sequence length="205" mass="23388">MIKRIIQKFQDLTTVYKVITIIVSLSVIAAVTFAVYTAVTPNNKLKLKEESFVFEYGYSYSYEKSYYIDADKEILDKITVKINGEDIDNPATYDLSEEQWLDIYDVGTYKGVATYEDEKVEFLVEIKDTTKPEFISFNKEITVKVNDEKVEFESYFYAGDLSDVTLSVDTSDVDLSKAGSYEITVVAEDEYGNKTEKTATVIVEK</sequence>
<evidence type="ECO:0000313" key="3">
    <source>
        <dbReference type="Proteomes" id="UP001230220"/>
    </source>
</evidence>
<name>A0ABU0E891_9FIRM</name>
<keyword evidence="1" id="KW-1133">Transmembrane helix</keyword>
<gene>
    <name evidence="2" type="ORF">J2S15_003861</name>
</gene>
<proteinExistence type="predicted"/>
<dbReference type="EMBL" id="JAUSUR010000009">
    <property type="protein sequence ID" value="MDQ0363100.1"/>
    <property type="molecule type" value="Genomic_DNA"/>
</dbReference>
<reference evidence="2 3" key="1">
    <citation type="submission" date="2023-07" db="EMBL/GenBank/DDBJ databases">
        <title>Genomic Encyclopedia of Type Strains, Phase IV (KMG-IV): sequencing the most valuable type-strain genomes for metagenomic binning, comparative biology and taxonomic classification.</title>
        <authorList>
            <person name="Goeker M."/>
        </authorList>
    </citation>
    <scope>NUCLEOTIDE SEQUENCE [LARGE SCALE GENOMIC DNA]</scope>
    <source>
        <strain evidence="2 3">DSM 16784</strain>
    </source>
</reference>